<dbReference type="Pfam" id="PF03853">
    <property type="entry name" value="YjeF_N"/>
    <property type="match status" value="1"/>
</dbReference>
<dbReference type="InterPro" id="IPR017953">
    <property type="entry name" value="Carbohydrate_kinase_pred_CS"/>
</dbReference>
<comment type="function">
    <text evidence="18">Catalyzes the epimerization of the S- and R-forms of NAD(P)HX, a damaged form of NAD(P)H that is a result of enzymatic or heat-dependent hydration. This is a prerequisite for the S-specific NAD(P)H-hydrate dehydratase to allow the repair of both epimers of NAD(P)HX.</text>
</comment>
<dbReference type="GO" id="GO:0046872">
    <property type="term" value="F:metal ion binding"/>
    <property type="evidence" value="ECO:0007669"/>
    <property type="project" value="UniProtKB-UniRule"/>
</dbReference>
<feature type="binding site" evidence="18">
    <location>
        <position position="162"/>
    </location>
    <ligand>
        <name>K(+)</name>
        <dbReference type="ChEBI" id="CHEBI:29103"/>
    </ligand>
</feature>
<dbReference type="GO" id="GO:0052856">
    <property type="term" value="F:NAD(P)HX epimerase activity"/>
    <property type="evidence" value="ECO:0007669"/>
    <property type="project" value="UniProtKB-UniRule"/>
</dbReference>
<dbReference type="GO" id="GO:0110051">
    <property type="term" value="P:metabolite repair"/>
    <property type="evidence" value="ECO:0007669"/>
    <property type="project" value="TreeGrafter"/>
</dbReference>
<dbReference type="GO" id="GO:0016301">
    <property type="term" value="F:kinase activity"/>
    <property type="evidence" value="ECO:0007669"/>
    <property type="project" value="UniProtKB-KW"/>
</dbReference>
<comment type="similarity">
    <text evidence="18">Belongs to the NnrE/AIBP family.</text>
</comment>
<keyword evidence="9 18" id="KW-0630">Potassium</keyword>
<dbReference type="InterPro" id="IPR000631">
    <property type="entry name" value="CARKD"/>
</dbReference>
<dbReference type="Pfam" id="PF01256">
    <property type="entry name" value="Carb_kinase"/>
    <property type="match status" value="1"/>
</dbReference>
<dbReference type="OrthoDB" id="9806925at2"/>
<evidence type="ECO:0000256" key="19">
    <source>
        <dbReference type="PIRNR" id="PIRNR017184"/>
    </source>
</evidence>
<dbReference type="AlphaFoldDB" id="A0A543I0N5"/>
<comment type="caution">
    <text evidence="18">Lacks conserved residue(s) required for the propagation of feature annotation.</text>
</comment>
<dbReference type="GO" id="GO:0005524">
    <property type="term" value="F:ATP binding"/>
    <property type="evidence" value="ECO:0007669"/>
    <property type="project" value="UniProtKB-UniRule"/>
</dbReference>
<dbReference type="PROSITE" id="PS01050">
    <property type="entry name" value="YJEF_C_2"/>
    <property type="match status" value="1"/>
</dbReference>
<feature type="binding site" evidence="17">
    <location>
        <position position="258"/>
    </location>
    <ligand>
        <name>(6S)-NADPHX</name>
        <dbReference type="ChEBI" id="CHEBI:64076"/>
    </ligand>
</feature>
<evidence type="ECO:0000256" key="16">
    <source>
        <dbReference type="ARBA" id="ARBA00049209"/>
    </source>
</evidence>
<feature type="binding site" evidence="18">
    <location>
        <begin position="131"/>
        <end position="137"/>
    </location>
    <ligand>
        <name>(6S)-NADPHX</name>
        <dbReference type="ChEBI" id="CHEBI:64076"/>
    </ligand>
</feature>
<comment type="similarity">
    <text evidence="4 19">In the C-terminal section; belongs to the NnrD/CARKD family.</text>
</comment>
<comment type="function">
    <text evidence="17">Catalyzes the dehydration of the S-form of NAD(P)HX at the expense of ADP, which is converted to AMP. Together with NAD(P)HX epimerase, which catalyzes the epimerization of the S- and R-forms, the enzyme allows the repair of both epimers of NAD(P)HX, a damaged form of NAD(P)H that is a result of enzymatic or heat-dependent hydration.</text>
</comment>
<evidence type="ECO:0000256" key="10">
    <source>
        <dbReference type="ARBA" id="ARBA00023027"/>
    </source>
</evidence>
<evidence type="ECO:0000256" key="1">
    <source>
        <dbReference type="ARBA" id="ARBA00000013"/>
    </source>
</evidence>
<dbReference type="EC" id="4.2.1.136" evidence="19"/>
<dbReference type="InterPro" id="IPR029056">
    <property type="entry name" value="Ribokinase-like"/>
</dbReference>
<evidence type="ECO:0000256" key="18">
    <source>
        <dbReference type="HAMAP-Rule" id="MF_01966"/>
    </source>
</evidence>
<dbReference type="InterPro" id="IPR004443">
    <property type="entry name" value="YjeF_N_dom"/>
</dbReference>
<feature type="binding site" evidence="17">
    <location>
        <begin position="407"/>
        <end position="411"/>
    </location>
    <ligand>
        <name>AMP</name>
        <dbReference type="ChEBI" id="CHEBI:456215"/>
    </ligand>
</feature>
<dbReference type="GO" id="GO:0052855">
    <property type="term" value="F:ADP-dependent NAD(P)H-hydrate dehydratase activity"/>
    <property type="evidence" value="ECO:0007669"/>
    <property type="project" value="UniProtKB-UniRule"/>
</dbReference>
<dbReference type="Gene3D" id="3.40.50.10260">
    <property type="entry name" value="YjeF N-terminal domain"/>
    <property type="match status" value="1"/>
</dbReference>
<organism evidence="22 23">
    <name type="scientific">Humibacillus xanthopallidus</name>
    <dbReference type="NCBI Taxonomy" id="412689"/>
    <lineage>
        <taxon>Bacteria</taxon>
        <taxon>Bacillati</taxon>
        <taxon>Actinomycetota</taxon>
        <taxon>Actinomycetes</taxon>
        <taxon>Micrococcales</taxon>
        <taxon>Intrasporangiaceae</taxon>
        <taxon>Humibacillus</taxon>
    </lineage>
</organism>
<dbReference type="Proteomes" id="UP000316747">
    <property type="component" value="Unassembled WGS sequence"/>
</dbReference>
<reference evidence="22 23" key="1">
    <citation type="submission" date="2019-06" db="EMBL/GenBank/DDBJ databases">
        <title>Genome sequencing of plant associated microbes to promote plant fitness in Sorghum bicolor and Oryza sativa.</title>
        <authorList>
            <person name="Coleman-Derr D."/>
        </authorList>
    </citation>
    <scope>NUCLEOTIDE SEQUENCE [LARGE SCALE GENOMIC DNA]</scope>
    <source>
        <strain evidence="22 23">KV-663</strain>
    </source>
</reference>
<comment type="caution">
    <text evidence="22">The sequence shown here is derived from an EMBL/GenBank/DDBJ whole genome shotgun (WGS) entry which is preliminary data.</text>
</comment>
<comment type="similarity">
    <text evidence="3 19">In the N-terminal section; belongs to the NnrE/AIBP family.</text>
</comment>
<feature type="domain" description="YjeF C-terminal" evidence="20">
    <location>
        <begin position="223"/>
        <end position="493"/>
    </location>
</feature>
<dbReference type="SUPFAM" id="SSF64153">
    <property type="entry name" value="YjeF N-terminal domain-like"/>
    <property type="match status" value="1"/>
</dbReference>
<evidence type="ECO:0000256" key="3">
    <source>
        <dbReference type="ARBA" id="ARBA00006001"/>
    </source>
</evidence>
<evidence type="ECO:0000256" key="9">
    <source>
        <dbReference type="ARBA" id="ARBA00022958"/>
    </source>
</evidence>
<name>A0A543I0N5_9MICO</name>
<sequence>MIRAHSVETVRAAEAQAMAGLPEGELMQRAAGGLAEVAAARLEDSEGSTVVGLVGSGDNGGDTLYAVAELADAGYACAVVVLADGGRDALRQEALETAEDAGTIVHVAADDEEAATQVVAEADLVLDGIVGIGGRPGLQPRAARLVDAIDDDAWVIAVDVASGLDPSGETGEDDAVWADETVTFSTAKPAHLLPAGEAATGRLTVVDIGLDLSEAVAAVERLDYDDVALLWPVPGAGDDKYSRGVLGVVAGSEAYPGAAVLTTTAAAEAGVGMLRYVGSPTPVGLVHAAVPEAVIGTGQVQAWAVGPGLPAEEPEPSGHSQLAAARVALASDLPVVVDAGGLELVDGPRPAPTVLTPHAGELARLLTRLGQGSAGSAPEVTTDDVGADPLAHARRLADLTGATVLLKGATTLVVTPGHPVRSQADAPPWLATAGAGDVLTGVIGALLAAGLEPHDAASLGALVHGVAADRVSGGGPLRALAVAHGIRPTVRDLLARGRTAPV</sequence>
<keyword evidence="6 17" id="KW-0547">Nucleotide-binding</keyword>
<dbReference type="PROSITE" id="PS01049">
    <property type="entry name" value="YJEF_C_1"/>
    <property type="match status" value="1"/>
</dbReference>
<feature type="binding site" evidence="17">
    <location>
        <position position="308"/>
    </location>
    <ligand>
        <name>(6S)-NADPHX</name>
        <dbReference type="ChEBI" id="CHEBI:64076"/>
    </ligand>
</feature>
<dbReference type="HAMAP" id="MF_01965">
    <property type="entry name" value="NADHX_dehydratase"/>
    <property type="match status" value="1"/>
</dbReference>
<dbReference type="SUPFAM" id="SSF53613">
    <property type="entry name" value="Ribokinase-like"/>
    <property type="match status" value="1"/>
</dbReference>
<feature type="binding site" evidence="17">
    <location>
        <position position="358"/>
    </location>
    <ligand>
        <name>(6S)-NADPHX</name>
        <dbReference type="ChEBI" id="CHEBI:64076"/>
    </ligand>
</feature>
<dbReference type="PIRSF" id="PIRSF017184">
    <property type="entry name" value="Nnr"/>
    <property type="match status" value="1"/>
</dbReference>
<dbReference type="PROSITE" id="PS51383">
    <property type="entry name" value="YJEF_C_3"/>
    <property type="match status" value="1"/>
</dbReference>
<dbReference type="EMBL" id="VFPM01000001">
    <property type="protein sequence ID" value="TQM64111.1"/>
    <property type="molecule type" value="Genomic_DNA"/>
</dbReference>
<dbReference type="PROSITE" id="PS51385">
    <property type="entry name" value="YJEF_N"/>
    <property type="match status" value="1"/>
</dbReference>
<evidence type="ECO:0000256" key="11">
    <source>
        <dbReference type="ARBA" id="ARBA00023235"/>
    </source>
</evidence>
<keyword evidence="22" id="KW-0808">Transferase</keyword>
<feature type="binding site" evidence="18">
    <location>
        <position position="127"/>
    </location>
    <ligand>
        <name>K(+)</name>
        <dbReference type="ChEBI" id="CHEBI:29103"/>
    </ligand>
</feature>
<feature type="binding site" evidence="18">
    <location>
        <position position="159"/>
    </location>
    <ligand>
        <name>(6S)-NADPHX</name>
        <dbReference type="ChEBI" id="CHEBI:64076"/>
    </ligand>
</feature>
<evidence type="ECO:0000256" key="6">
    <source>
        <dbReference type="ARBA" id="ARBA00022741"/>
    </source>
</evidence>
<dbReference type="Gene3D" id="3.40.1190.20">
    <property type="match status" value="1"/>
</dbReference>
<comment type="function">
    <text evidence="14 19">Bifunctional enzyme that catalyzes the epimerization of the S- and R-forms of NAD(P)HX and the dehydration of the S-form of NAD(P)HX at the expense of ADP, which is converted to AMP. This allows the repair of both epimers of NAD(P)HX, a damaged form of NAD(P)H that is a result of enzymatic or heat-dependent hydration.</text>
</comment>
<keyword evidence="12 17" id="KW-0456">Lyase</keyword>
<comment type="catalytic activity">
    <reaction evidence="15 17 19">
        <text>(6S)-NADHX + ADP = AMP + phosphate + NADH + H(+)</text>
        <dbReference type="Rhea" id="RHEA:32223"/>
        <dbReference type="ChEBI" id="CHEBI:15378"/>
        <dbReference type="ChEBI" id="CHEBI:43474"/>
        <dbReference type="ChEBI" id="CHEBI:57945"/>
        <dbReference type="ChEBI" id="CHEBI:64074"/>
        <dbReference type="ChEBI" id="CHEBI:456215"/>
        <dbReference type="ChEBI" id="CHEBI:456216"/>
        <dbReference type="EC" id="4.2.1.136"/>
    </reaction>
</comment>
<dbReference type="RefSeq" id="WP_141841810.1">
    <property type="nucleotide sequence ID" value="NZ_VFPM01000001.1"/>
</dbReference>
<feature type="binding site" evidence="18">
    <location>
        <position position="59"/>
    </location>
    <ligand>
        <name>K(+)</name>
        <dbReference type="ChEBI" id="CHEBI:29103"/>
    </ligand>
</feature>
<evidence type="ECO:0000256" key="17">
    <source>
        <dbReference type="HAMAP-Rule" id="MF_01965"/>
    </source>
</evidence>
<proteinExistence type="inferred from homology"/>
<evidence type="ECO:0000256" key="15">
    <source>
        <dbReference type="ARBA" id="ARBA00048238"/>
    </source>
</evidence>
<keyword evidence="23" id="KW-1185">Reference proteome</keyword>
<comment type="catalytic activity">
    <reaction evidence="16 17 19">
        <text>(6S)-NADPHX + ADP = AMP + phosphate + NADPH + H(+)</text>
        <dbReference type="Rhea" id="RHEA:32235"/>
        <dbReference type="ChEBI" id="CHEBI:15378"/>
        <dbReference type="ChEBI" id="CHEBI:43474"/>
        <dbReference type="ChEBI" id="CHEBI:57783"/>
        <dbReference type="ChEBI" id="CHEBI:64076"/>
        <dbReference type="ChEBI" id="CHEBI:456215"/>
        <dbReference type="ChEBI" id="CHEBI:456216"/>
        <dbReference type="EC" id="4.2.1.136"/>
    </reaction>
</comment>
<comment type="catalytic activity">
    <reaction evidence="2 18 19">
        <text>(6R)-NADPHX = (6S)-NADPHX</text>
        <dbReference type="Rhea" id="RHEA:32227"/>
        <dbReference type="ChEBI" id="CHEBI:64076"/>
        <dbReference type="ChEBI" id="CHEBI:64077"/>
        <dbReference type="EC" id="5.1.99.6"/>
    </reaction>
</comment>
<feature type="binding site" evidence="18">
    <location>
        <begin position="58"/>
        <end position="62"/>
    </location>
    <ligand>
        <name>(6S)-NADPHX</name>
        <dbReference type="ChEBI" id="CHEBI:64076"/>
    </ligand>
</feature>
<feature type="binding site" evidence="17">
    <location>
        <position position="437"/>
    </location>
    <ligand>
        <name>(6S)-NADPHX</name>
        <dbReference type="ChEBI" id="CHEBI:64076"/>
    </ligand>
</feature>
<gene>
    <name evidence="17" type="primary">nnrD</name>
    <name evidence="18" type="synonym">nnrE</name>
    <name evidence="22" type="ORF">FBY41_0471</name>
</gene>
<evidence type="ECO:0000256" key="13">
    <source>
        <dbReference type="ARBA" id="ARBA00023268"/>
    </source>
</evidence>
<evidence type="ECO:0000256" key="7">
    <source>
        <dbReference type="ARBA" id="ARBA00022840"/>
    </source>
</evidence>
<comment type="similarity">
    <text evidence="17">Belongs to the NnrD/CARKD family.</text>
</comment>
<feature type="domain" description="YjeF N-terminal" evidence="21">
    <location>
        <begin position="10"/>
        <end position="216"/>
    </location>
</feature>
<feature type="binding site" evidence="17">
    <location>
        <position position="436"/>
    </location>
    <ligand>
        <name>AMP</name>
        <dbReference type="ChEBI" id="CHEBI:456215"/>
    </ligand>
</feature>
<evidence type="ECO:0000256" key="2">
    <source>
        <dbReference type="ARBA" id="ARBA00000909"/>
    </source>
</evidence>
<dbReference type="PANTHER" id="PTHR12592">
    <property type="entry name" value="ATP-DEPENDENT (S)-NAD(P)H-HYDRATE DEHYDRATASE FAMILY MEMBER"/>
    <property type="match status" value="1"/>
</dbReference>
<comment type="catalytic activity">
    <reaction evidence="1 18 19">
        <text>(6R)-NADHX = (6S)-NADHX</text>
        <dbReference type="Rhea" id="RHEA:32215"/>
        <dbReference type="ChEBI" id="CHEBI:64074"/>
        <dbReference type="ChEBI" id="CHEBI:64075"/>
        <dbReference type="EC" id="5.1.99.6"/>
    </reaction>
</comment>
<keyword evidence="11 18" id="KW-0413">Isomerase</keyword>
<evidence type="ECO:0000256" key="5">
    <source>
        <dbReference type="ARBA" id="ARBA00022723"/>
    </source>
</evidence>
<evidence type="ECO:0000313" key="23">
    <source>
        <dbReference type="Proteomes" id="UP000316747"/>
    </source>
</evidence>
<keyword evidence="5 18" id="KW-0479">Metal-binding</keyword>
<dbReference type="HAMAP" id="MF_01966">
    <property type="entry name" value="NADHX_epimerase"/>
    <property type="match status" value="1"/>
</dbReference>
<keyword evidence="22" id="KW-0418">Kinase</keyword>
<evidence type="ECO:0000259" key="21">
    <source>
        <dbReference type="PROSITE" id="PS51385"/>
    </source>
</evidence>
<evidence type="ECO:0000256" key="12">
    <source>
        <dbReference type="ARBA" id="ARBA00023239"/>
    </source>
</evidence>
<keyword evidence="7 17" id="KW-0067">ATP-binding</keyword>
<dbReference type="InterPro" id="IPR030677">
    <property type="entry name" value="Nnr"/>
</dbReference>
<comment type="subunit">
    <text evidence="17">Homotetramer.</text>
</comment>
<evidence type="ECO:0000259" key="20">
    <source>
        <dbReference type="PROSITE" id="PS51383"/>
    </source>
</evidence>
<evidence type="ECO:0000256" key="14">
    <source>
        <dbReference type="ARBA" id="ARBA00025153"/>
    </source>
</evidence>
<evidence type="ECO:0000256" key="8">
    <source>
        <dbReference type="ARBA" id="ARBA00022857"/>
    </source>
</evidence>
<accession>A0A543I0N5</accession>
<comment type="cofactor">
    <cofactor evidence="18 19">
        <name>K(+)</name>
        <dbReference type="ChEBI" id="CHEBI:29103"/>
    </cofactor>
    <text evidence="18 19">Binds 1 potassium ion per subunit.</text>
</comment>
<keyword evidence="8 17" id="KW-0521">NADP</keyword>
<dbReference type="CDD" id="cd01171">
    <property type="entry name" value="YXKO-related"/>
    <property type="match status" value="1"/>
</dbReference>
<dbReference type="GO" id="GO:0046496">
    <property type="term" value="P:nicotinamide nucleotide metabolic process"/>
    <property type="evidence" value="ECO:0007669"/>
    <property type="project" value="UniProtKB-UniRule"/>
</dbReference>
<dbReference type="InterPro" id="IPR036652">
    <property type="entry name" value="YjeF_N_dom_sf"/>
</dbReference>
<evidence type="ECO:0000256" key="4">
    <source>
        <dbReference type="ARBA" id="ARBA00009524"/>
    </source>
</evidence>
<dbReference type="PANTHER" id="PTHR12592:SF0">
    <property type="entry name" value="ATP-DEPENDENT (S)-NAD(P)H-HYDRATE DEHYDRATASE"/>
    <property type="match status" value="1"/>
</dbReference>
<comment type="cofactor">
    <cofactor evidence="17">
        <name>Mg(2+)</name>
        <dbReference type="ChEBI" id="CHEBI:18420"/>
    </cofactor>
</comment>
<protein>
    <recommendedName>
        <fullName evidence="19">Bifunctional NAD(P)H-hydrate repair enzyme</fullName>
    </recommendedName>
    <alternativeName>
        <fullName evidence="19">Nicotinamide nucleotide repair protein</fullName>
    </alternativeName>
    <domain>
        <recommendedName>
            <fullName evidence="19">ADP-dependent (S)-NAD(P)H-hydrate dehydratase</fullName>
            <ecNumber evidence="19">4.2.1.136</ecNumber>
        </recommendedName>
        <alternativeName>
            <fullName evidence="19">ADP-dependent NAD(P)HX dehydratase</fullName>
        </alternativeName>
    </domain>
    <domain>
        <recommendedName>
            <fullName evidence="19">NAD(P)H-hydrate epimerase</fullName>
            <ecNumber evidence="19">5.1.99.6</ecNumber>
        </recommendedName>
    </domain>
</protein>
<keyword evidence="10 17" id="KW-0520">NAD</keyword>
<evidence type="ECO:0000313" key="22">
    <source>
        <dbReference type="EMBL" id="TQM64111.1"/>
    </source>
</evidence>
<dbReference type="EC" id="5.1.99.6" evidence="19"/>
<keyword evidence="13" id="KW-0511">Multifunctional enzyme</keyword>